<dbReference type="EMBL" id="BCNV01000001">
    <property type="protein sequence ID" value="GAS82589.1"/>
    <property type="molecule type" value="Genomic_DNA"/>
</dbReference>
<name>A0A100VMQ6_PAEAM</name>
<dbReference type="AlphaFoldDB" id="A0A100VMQ6"/>
<proteinExistence type="predicted"/>
<gene>
    <name evidence="1" type="ORF">PAHA3_2663</name>
</gene>
<evidence type="ECO:0000313" key="2">
    <source>
        <dbReference type="Proteomes" id="UP000069697"/>
    </source>
</evidence>
<reference evidence="2" key="2">
    <citation type="submission" date="2016-01" db="EMBL/GenBank/DDBJ databases">
        <title>Draft Genome Sequence of Paenibacillus amylolyticus Heshi-A3 that Was Isolated from Fermented Rice Bran with Aging Salted Mackerel, Which Was Named Heshiko as Traditional Fermented Seafood in Japan.</title>
        <authorList>
            <person name="Akuzawa S."/>
            <person name="Nakagawa J."/>
            <person name="Kanekatsu T."/>
            <person name="Kubota E."/>
            <person name="Ohtake R."/>
            <person name="Suzuki T."/>
            <person name="Kanesaki Y."/>
        </authorList>
    </citation>
    <scope>NUCLEOTIDE SEQUENCE [LARGE SCALE GENOMIC DNA]</scope>
    <source>
        <strain evidence="2">Heshi-A3</strain>
    </source>
</reference>
<comment type="caution">
    <text evidence="1">The sequence shown here is derived from an EMBL/GenBank/DDBJ whole genome shotgun (WGS) entry which is preliminary data.</text>
</comment>
<reference evidence="1 2" key="1">
    <citation type="journal article" date="2016" name="Genome Announc.">
        <title>Draft Genome Sequence of Paenibacillus amylolyticus Heshi-A3, Isolated from Fermented Rice Bran in a Japanese Fermented Seafood Dish.</title>
        <authorList>
            <person name="Akuzawa S."/>
            <person name="Nagaoka J."/>
            <person name="Kanekatsu M."/>
            <person name="Kubota E."/>
            <person name="Ohtake R."/>
            <person name="Suzuki T."/>
            <person name="Kanesaki Y."/>
        </authorList>
    </citation>
    <scope>NUCLEOTIDE SEQUENCE [LARGE SCALE GENOMIC DNA]</scope>
    <source>
        <strain evidence="1 2">Heshi-A3</strain>
    </source>
</reference>
<accession>A0A100VMQ6</accession>
<dbReference type="Proteomes" id="UP000069697">
    <property type="component" value="Unassembled WGS sequence"/>
</dbReference>
<protein>
    <submittedName>
        <fullName evidence="1">Uncharacterized protein</fullName>
    </submittedName>
</protein>
<organism evidence="1 2">
    <name type="scientific">Paenibacillus amylolyticus</name>
    <dbReference type="NCBI Taxonomy" id="1451"/>
    <lineage>
        <taxon>Bacteria</taxon>
        <taxon>Bacillati</taxon>
        <taxon>Bacillota</taxon>
        <taxon>Bacilli</taxon>
        <taxon>Bacillales</taxon>
        <taxon>Paenibacillaceae</taxon>
        <taxon>Paenibacillus</taxon>
    </lineage>
</organism>
<sequence length="268" mass="31831">MLRHNVQAAMPVGRNDLPGRLLEDYRLEEMLRSPHRFIRPEPVSEQRSPLQWRHRVQYAVSHAVNAFYSLDPDVRKEVPIQYLLEKWWPKKTTGFESVLHYWDVKNKITDELSLAIAMNDDLKHPTILFEQWRTELPSLSMHLSMIFQAAWQPEGWDSLLVQKYMVVHDPNVVEAFQHMVSAFCWEAFGKLPAMIEVYCLLEGRKIRYIPGRQSLVRSMDYIRLIRDSMPQAEVVESERFTTRDKARIHEEVDRWRTEAAEPKKTWLM</sequence>
<dbReference type="RefSeq" id="WP_062835112.1">
    <property type="nucleotide sequence ID" value="NZ_BCNV01000001.1"/>
</dbReference>
<evidence type="ECO:0000313" key="1">
    <source>
        <dbReference type="EMBL" id="GAS82589.1"/>
    </source>
</evidence>